<evidence type="ECO:0000256" key="6">
    <source>
        <dbReference type="RuleBase" id="RU000716"/>
    </source>
</evidence>
<evidence type="ECO:0000313" key="9">
    <source>
        <dbReference type="EMBL" id="MBL6446998.1"/>
    </source>
</evidence>
<dbReference type="InterPro" id="IPR013325">
    <property type="entry name" value="RNA_pol_sigma_r2"/>
</dbReference>
<keyword evidence="4 6" id="KW-0238">DNA-binding</keyword>
<dbReference type="SUPFAM" id="SSF88946">
    <property type="entry name" value="Sigma2 domain of RNA polymerase sigma factors"/>
    <property type="match status" value="1"/>
</dbReference>
<evidence type="ECO:0000259" key="8">
    <source>
        <dbReference type="Pfam" id="PF08281"/>
    </source>
</evidence>
<reference evidence="9" key="1">
    <citation type="submission" date="2021-01" db="EMBL/GenBank/DDBJ databases">
        <title>Fulvivirga kasyanovii gen. nov., sp nov., a novel member of the phylum Bacteroidetes isolated from seawater in a mussel farm.</title>
        <authorList>
            <person name="Zhao L.-H."/>
            <person name="Wang Z.-J."/>
        </authorList>
    </citation>
    <scope>NUCLEOTIDE SEQUENCE</scope>
    <source>
        <strain evidence="9">29W222</strain>
    </source>
</reference>
<dbReference type="NCBIfam" id="TIGR02937">
    <property type="entry name" value="sigma70-ECF"/>
    <property type="match status" value="1"/>
</dbReference>
<proteinExistence type="inferred from homology"/>
<feature type="domain" description="RNA polymerase sigma factor 70 region 4 type 2" evidence="8">
    <location>
        <begin position="119"/>
        <end position="171"/>
    </location>
</feature>
<dbReference type="PROSITE" id="PS01063">
    <property type="entry name" value="SIGMA70_ECF"/>
    <property type="match status" value="1"/>
</dbReference>
<evidence type="ECO:0000313" key="10">
    <source>
        <dbReference type="Proteomes" id="UP000614216"/>
    </source>
</evidence>
<comment type="similarity">
    <text evidence="1 6">Belongs to the sigma-70 factor family. ECF subfamily.</text>
</comment>
<dbReference type="InterPro" id="IPR000838">
    <property type="entry name" value="RNA_pol_sigma70_ECF_CS"/>
</dbReference>
<dbReference type="GO" id="GO:0016987">
    <property type="term" value="F:sigma factor activity"/>
    <property type="evidence" value="ECO:0007669"/>
    <property type="project" value="UniProtKB-KW"/>
</dbReference>
<dbReference type="SUPFAM" id="SSF88659">
    <property type="entry name" value="Sigma3 and sigma4 domains of RNA polymerase sigma factors"/>
    <property type="match status" value="1"/>
</dbReference>
<dbReference type="Proteomes" id="UP000614216">
    <property type="component" value="Unassembled WGS sequence"/>
</dbReference>
<name>A0A937FXV2_9BACT</name>
<dbReference type="Gene3D" id="1.10.10.10">
    <property type="entry name" value="Winged helix-like DNA-binding domain superfamily/Winged helix DNA-binding domain"/>
    <property type="match status" value="1"/>
</dbReference>
<evidence type="ECO:0000259" key="7">
    <source>
        <dbReference type="Pfam" id="PF04542"/>
    </source>
</evidence>
<organism evidence="9 10">
    <name type="scientific">Fulvivirga marina</name>
    <dbReference type="NCBI Taxonomy" id="2494733"/>
    <lineage>
        <taxon>Bacteria</taxon>
        <taxon>Pseudomonadati</taxon>
        <taxon>Bacteroidota</taxon>
        <taxon>Cytophagia</taxon>
        <taxon>Cytophagales</taxon>
        <taxon>Fulvivirgaceae</taxon>
        <taxon>Fulvivirga</taxon>
    </lineage>
</organism>
<dbReference type="Gene3D" id="1.10.1740.10">
    <property type="match status" value="1"/>
</dbReference>
<evidence type="ECO:0000256" key="5">
    <source>
        <dbReference type="ARBA" id="ARBA00023163"/>
    </source>
</evidence>
<dbReference type="InterPro" id="IPR039425">
    <property type="entry name" value="RNA_pol_sigma-70-like"/>
</dbReference>
<dbReference type="GO" id="GO:0003677">
    <property type="term" value="F:DNA binding"/>
    <property type="evidence" value="ECO:0007669"/>
    <property type="project" value="UniProtKB-KW"/>
</dbReference>
<dbReference type="InterPro" id="IPR013324">
    <property type="entry name" value="RNA_pol_sigma_r3/r4-like"/>
</dbReference>
<evidence type="ECO:0000256" key="3">
    <source>
        <dbReference type="ARBA" id="ARBA00023082"/>
    </source>
</evidence>
<evidence type="ECO:0000256" key="1">
    <source>
        <dbReference type="ARBA" id="ARBA00010641"/>
    </source>
</evidence>
<comment type="caution">
    <text evidence="9">The sequence shown here is derived from an EMBL/GenBank/DDBJ whole genome shotgun (WGS) entry which is preliminary data.</text>
</comment>
<dbReference type="InterPro" id="IPR007627">
    <property type="entry name" value="RNA_pol_sigma70_r2"/>
</dbReference>
<dbReference type="AlphaFoldDB" id="A0A937FXV2"/>
<keyword evidence="3 6" id="KW-0731">Sigma factor</keyword>
<dbReference type="InterPro" id="IPR014284">
    <property type="entry name" value="RNA_pol_sigma-70_dom"/>
</dbReference>
<dbReference type="Pfam" id="PF04542">
    <property type="entry name" value="Sigma70_r2"/>
    <property type="match status" value="1"/>
</dbReference>
<dbReference type="Pfam" id="PF08281">
    <property type="entry name" value="Sigma70_r4_2"/>
    <property type="match status" value="1"/>
</dbReference>
<evidence type="ECO:0000256" key="2">
    <source>
        <dbReference type="ARBA" id="ARBA00023015"/>
    </source>
</evidence>
<evidence type="ECO:0000256" key="4">
    <source>
        <dbReference type="ARBA" id="ARBA00023125"/>
    </source>
</evidence>
<dbReference type="CDD" id="cd06171">
    <property type="entry name" value="Sigma70_r4"/>
    <property type="match status" value="1"/>
</dbReference>
<dbReference type="InterPro" id="IPR036388">
    <property type="entry name" value="WH-like_DNA-bd_sf"/>
</dbReference>
<dbReference type="InterPro" id="IPR013249">
    <property type="entry name" value="RNA_pol_sigma70_r4_t2"/>
</dbReference>
<feature type="domain" description="RNA polymerase sigma-70 region 2" evidence="7">
    <location>
        <begin position="23"/>
        <end position="91"/>
    </location>
</feature>
<dbReference type="PANTHER" id="PTHR43133">
    <property type="entry name" value="RNA POLYMERASE ECF-TYPE SIGMA FACTO"/>
    <property type="match status" value="1"/>
</dbReference>
<dbReference type="PANTHER" id="PTHR43133:SF51">
    <property type="entry name" value="RNA POLYMERASE SIGMA FACTOR"/>
    <property type="match status" value="1"/>
</dbReference>
<keyword evidence="2 6" id="KW-0805">Transcription regulation</keyword>
<sequence>MEEAELVRLFQQEGSKRDTFAKLVQQYQQKVYGIVRKMVVNHEDADDVVQEVFVKVWHNLDKFKGESGLFTWIYRIATNESLQFLRKKRRRMFFSADITEVLINNLTSEVHLDGNEIQLKLQKAILQLPDKQRLVFNLKYYEGLKYEQIAEITDSSIGSLKASYHHATKKIEEYLQRD</sequence>
<keyword evidence="5 6" id="KW-0804">Transcription</keyword>
<accession>A0A937FXV2</accession>
<dbReference type="GO" id="GO:0006352">
    <property type="term" value="P:DNA-templated transcription initiation"/>
    <property type="evidence" value="ECO:0007669"/>
    <property type="project" value="InterPro"/>
</dbReference>
<dbReference type="RefSeq" id="WP_202856893.1">
    <property type="nucleotide sequence ID" value="NZ_JAEUGD010000042.1"/>
</dbReference>
<gene>
    <name evidence="9" type="ORF">JMN32_11805</name>
</gene>
<protein>
    <recommendedName>
        <fullName evidence="6">RNA polymerase sigma factor</fullName>
    </recommendedName>
</protein>
<dbReference type="EMBL" id="JAEUGD010000042">
    <property type="protein sequence ID" value="MBL6446998.1"/>
    <property type="molecule type" value="Genomic_DNA"/>
</dbReference>
<keyword evidence="10" id="KW-1185">Reference proteome</keyword>